<dbReference type="FunFam" id="1.10.8.50:FF:000009">
    <property type="entry name" value="Formamidopyrimidine-DNA glycosylase"/>
    <property type="match status" value="1"/>
</dbReference>
<dbReference type="InterPro" id="IPR010979">
    <property type="entry name" value="Ribosomal_uS13-like_H2TH"/>
</dbReference>
<gene>
    <name evidence="12" type="ORF">GGI15_004018</name>
</gene>
<dbReference type="Pfam" id="PF01149">
    <property type="entry name" value="Fapy_DNA_glyco"/>
    <property type="match status" value="1"/>
</dbReference>
<evidence type="ECO:0000256" key="10">
    <source>
        <dbReference type="SAM" id="MobiDB-lite"/>
    </source>
</evidence>
<dbReference type="Gene3D" id="3.20.190.10">
    <property type="entry name" value="MutM-like, N-terminal"/>
    <property type="match status" value="1"/>
</dbReference>
<dbReference type="PANTHER" id="PTHR22993:SF9">
    <property type="entry name" value="FORMAMIDOPYRIMIDINE-DNA GLYCOSYLASE"/>
    <property type="match status" value="1"/>
</dbReference>
<dbReference type="SUPFAM" id="SSF81624">
    <property type="entry name" value="N-terminal domain of MutM-like DNA repair proteins"/>
    <property type="match status" value="1"/>
</dbReference>
<comment type="similarity">
    <text evidence="2">Belongs to the FPG family.</text>
</comment>
<dbReference type="AlphaFoldDB" id="A0A9W8H9H8"/>
<keyword evidence="5" id="KW-0238">DNA-binding</keyword>
<name>A0A9W8H9H8_9FUNG</name>
<dbReference type="SMART" id="SM00898">
    <property type="entry name" value="Fapy_DNA_glyco"/>
    <property type="match status" value="1"/>
</dbReference>
<dbReference type="Gene3D" id="1.10.8.50">
    <property type="match status" value="1"/>
</dbReference>
<dbReference type="GO" id="GO:0003684">
    <property type="term" value="F:damaged DNA binding"/>
    <property type="evidence" value="ECO:0007669"/>
    <property type="project" value="InterPro"/>
</dbReference>
<dbReference type="Pfam" id="PF06831">
    <property type="entry name" value="H2TH"/>
    <property type="match status" value="1"/>
</dbReference>
<keyword evidence="9" id="KW-0326">Glycosidase</keyword>
<evidence type="ECO:0000256" key="9">
    <source>
        <dbReference type="ARBA" id="ARBA00023295"/>
    </source>
</evidence>
<dbReference type="PROSITE" id="PS51068">
    <property type="entry name" value="FPG_CAT"/>
    <property type="match status" value="1"/>
</dbReference>
<dbReference type="SMART" id="SM01232">
    <property type="entry name" value="H2TH"/>
    <property type="match status" value="1"/>
</dbReference>
<evidence type="ECO:0000259" key="11">
    <source>
        <dbReference type="PROSITE" id="PS51068"/>
    </source>
</evidence>
<comment type="caution">
    <text evidence="12">The sequence shown here is derived from an EMBL/GenBank/DDBJ whole genome shotgun (WGS) entry which is preliminary data.</text>
</comment>
<dbReference type="GO" id="GO:0005634">
    <property type="term" value="C:nucleus"/>
    <property type="evidence" value="ECO:0007669"/>
    <property type="project" value="TreeGrafter"/>
</dbReference>
<evidence type="ECO:0000256" key="1">
    <source>
        <dbReference type="ARBA" id="ARBA00001668"/>
    </source>
</evidence>
<evidence type="ECO:0000313" key="13">
    <source>
        <dbReference type="Proteomes" id="UP001140172"/>
    </source>
</evidence>
<dbReference type="GO" id="GO:0006284">
    <property type="term" value="P:base-excision repair"/>
    <property type="evidence" value="ECO:0007669"/>
    <property type="project" value="InterPro"/>
</dbReference>
<accession>A0A9W8H9H8</accession>
<dbReference type="EMBL" id="JANBUM010000321">
    <property type="protein sequence ID" value="KAJ2778988.1"/>
    <property type="molecule type" value="Genomic_DNA"/>
</dbReference>
<dbReference type="Proteomes" id="UP001140172">
    <property type="component" value="Unassembled WGS sequence"/>
</dbReference>
<dbReference type="PANTHER" id="PTHR22993">
    <property type="entry name" value="FORMAMIDOPYRIMIDINE-DNA GLYCOSYLASE"/>
    <property type="match status" value="1"/>
</dbReference>
<evidence type="ECO:0000256" key="5">
    <source>
        <dbReference type="ARBA" id="ARBA00023125"/>
    </source>
</evidence>
<keyword evidence="6" id="KW-0234">DNA repair</keyword>
<evidence type="ECO:0000256" key="2">
    <source>
        <dbReference type="ARBA" id="ARBA00009409"/>
    </source>
</evidence>
<evidence type="ECO:0000256" key="4">
    <source>
        <dbReference type="ARBA" id="ARBA00022801"/>
    </source>
</evidence>
<evidence type="ECO:0000256" key="8">
    <source>
        <dbReference type="ARBA" id="ARBA00023268"/>
    </source>
</evidence>
<keyword evidence="8" id="KW-0511">Multifunctional enzyme</keyword>
<dbReference type="InterPro" id="IPR012319">
    <property type="entry name" value="FPG_cat"/>
</dbReference>
<dbReference type="GO" id="GO:0008534">
    <property type="term" value="F:oxidized purine nucleobase lesion DNA N-glycosylase activity"/>
    <property type="evidence" value="ECO:0007669"/>
    <property type="project" value="UniProtKB-EC"/>
</dbReference>
<keyword evidence="4" id="KW-0378">Hydrolase</keyword>
<keyword evidence="13" id="KW-1185">Reference proteome</keyword>
<comment type="catalytic activity">
    <reaction evidence="1">
        <text>Hydrolysis of DNA containing ring-opened 7-methylguanine residues, releasing 2,6-diamino-4-hydroxy-5-(N-methyl)formamidopyrimidine.</text>
        <dbReference type="EC" id="3.2.2.23"/>
    </reaction>
</comment>
<dbReference type="OrthoDB" id="444592at2759"/>
<dbReference type="InterPro" id="IPR035937">
    <property type="entry name" value="FPG_N"/>
</dbReference>
<evidence type="ECO:0000256" key="7">
    <source>
        <dbReference type="ARBA" id="ARBA00023239"/>
    </source>
</evidence>
<proteinExistence type="inferred from homology"/>
<dbReference type="GO" id="GO:0003906">
    <property type="term" value="F:DNA-(apurinic or apyrimidinic site) endonuclease activity"/>
    <property type="evidence" value="ECO:0007669"/>
    <property type="project" value="InterPro"/>
</dbReference>
<protein>
    <recommendedName>
        <fullName evidence="11">Formamidopyrimidine-DNA glycosylase catalytic domain-containing protein</fullName>
    </recommendedName>
</protein>
<evidence type="ECO:0000313" key="12">
    <source>
        <dbReference type="EMBL" id="KAJ2778988.1"/>
    </source>
</evidence>
<feature type="domain" description="Formamidopyrimidine-DNA glycosylase catalytic" evidence="11">
    <location>
        <begin position="2"/>
        <end position="132"/>
    </location>
</feature>
<reference evidence="12" key="1">
    <citation type="submission" date="2022-07" db="EMBL/GenBank/DDBJ databases">
        <title>Phylogenomic reconstructions and comparative analyses of Kickxellomycotina fungi.</title>
        <authorList>
            <person name="Reynolds N.K."/>
            <person name="Stajich J.E."/>
            <person name="Barry K."/>
            <person name="Grigoriev I.V."/>
            <person name="Crous P."/>
            <person name="Smith M.E."/>
        </authorList>
    </citation>
    <scope>NUCLEOTIDE SEQUENCE</scope>
    <source>
        <strain evidence="12">BCRC 34489</strain>
    </source>
</reference>
<dbReference type="GO" id="GO:0016829">
    <property type="term" value="F:lyase activity"/>
    <property type="evidence" value="ECO:0007669"/>
    <property type="project" value="UniProtKB-KW"/>
</dbReference>
<sequence length="333" mass="37303">MPELPEVERARQTLHRHCINKEISWVRAADDPIVFPEKRGYALAHMLKGKRVLDTGRRGKLFWLALSDNLLLLLHFGMTGDIHVSGEPQTRYRKNTTDEDVDSGAWPPLYTKLEIEFGRSLAIAFSDPRRLGRIRVFAGAAQECPLVKKLGFDPIIDPPLPDQFSASLRARRSPVKALLLRQDFSAGVGNWIADEVLYQSKIHPAQPACTLSDAQAHVLLEQIRNVCTTAVEANAESERFPASWLFHHRWAKAGRKSVVPAMPSGQHIEFVTVAGRTSAIVPDVQVLVPSDVAPSDTEVEDDDEERMPPPPPATLRKPTVRRKFRLKRDATPE</sequence>
<dbReference type="GO" id="GO:0008270">
    <property type="term" value="F:zinc ion binding"/>
    <property type="evidence" value="ECO:0007669"/>
    <property type="project" value="InterPro"/>
</dbReference>
<feature type="region of interest" description="Disordered" evidence="10">
    <location>
        <begin position="290"/>
        <end position="333"/>
    </location>
</feature>
<evidence type="ECO:0000256" key="6">
    <source>
        <dbReference type="ARBA" id="ARBA00023204"/>
    </source>
</evidence>
<keyword evidence="7" id="KW-0456">Lyase</keyword>
<dbReference type="SUPFAM" id="SSF46946">
    <property type="entry name" value="S13-like H2TH domain"/>
    <property type="match status" value="1"/>
</dbReference>
<evidence type="ECO:0000256" key="3">
    <source>
        <dbReference type="ARBA" id="ARBA00022763"/>
    </source>
</evidence>
<keyword evidence="3" id="KW-0227">DNA damage</keyword>
<dbReference type="InterPro" id="IPR015886">
    <property type="entry name" value="H2TH_FPG"/>
</dbReference>
<organism evidence="12 13">
    <name type="scientific">Coemansia interrupta</name>
    <dbReference type="NCBI Taxonomy" id="1126814"/>
    <lineage>
        <taxon>Eukaryota</taxon>
        <taxon>Fungi</taxon>
        <taxon>Fungi incertae sedis</taxon>
        <taxon>Zoopagomycota</taxon>
        <taxon>Kickxellomycotina</taxon>
        <taxon>Kickxellomycetes</taxon>
        <taxon>Kickxellales</taxon>
        <taxon>Kickxellaceae</taxon>
        <taxon>Coemansia</taxon>
    </lineage>
</organism>